<protein>
    <recommendedName>
        <fullName evidence="10">Monocarboxylate transporter 12</fullName>
    </recommendedName>
    <alternativeName>
        <fullName evidence="11">Solute carrier family 16 member 12</fullName>
    </alternativeName>
</protein>
<keyword evidence="6 13" id="KW-0472">Membrane</keyword>
<evidence type="ECO:0000256" key="11">
    <source>
        <dbReference type="ARBA" id="ARBA00078722"/>
    </source>
</evidence>
<feature type="compositionally biased region" description="Basic and acidic residues" evidence="12">
    <location>
        <begin position="351"/>
        <end position="361"/>
    </location>
</feature>
<dbReference type="Gene3D" id="1.20.1250.20">
    <property type="entry name" value="MFS general substrate transporter like domains"/>
    <property type="match status" value="2"/>
</dbReference>
<gene>
    <name evidence="15" type="ORF">G5714_016973</name>
</gene>
<dbReference type="PROSITE" id="PS50850">
    <property type="entry name" value="MFS"/>
    <property type="match status" value="1"/>
</dbReference>
<evidence type="ECO:0000256" key="1">
    <source>
        <dbReference type="ARBA" id="ARBA00004554"/>
    </source>
</evidence>
<feature type="transmembrane region" description="Helical" evidence="13">
    <location>
        <begin position="597"/>
        <end position="622"/>
    </location>
</feature>
<dbReference type="EMBL" id="JAAMOB010000017">
    <property type="protein sequence ID" value="KAF4102173.1"/>
    <property type="molecule type" value="Genomic_DNA"/>
</dbReference>
<feature type="transmembrane region" description="Helical" evidence="13">
    <location>
        <begin position="534"/>
        <end position="556"/>
    </location>
</feature>
<dbReference type="GO" id="GO:0022857">
    <property type="term" value="F:transmembrane transporter activity"/>
    <property type="evidence" value="ECO:0007669"/>
    <property type="project" value="InterPro"/>
</dbReference>
<feature type="transmembrane region" description="Helical" evidence="13">
    <location>
        <begin position="163"/>
        <end position="184"/>
    </location>
</feature>
<feature type="region of interest" description="Disordered" evidence="12">
    <location>
        <begin position="1"/>
        <end position="44"/>
    </location>
</feature>
<accession>A0A7J6C664</accession>
<dbReference type="FunFam" id="1.20.1250.20:FF:000160">
    <property type="entry name" value="monocarboxylate transporter 12 isoform X1"/>
    <property type="match status" value="1"/>
</dbReference>
<feature type="transmembrane region" description="Helical" evidence="13">
    <location>
        <begin position="476"/>
        <end position="497"/>
    </location>
</feature>
<dbReference type="InterPro" id="IPR036259">
    <property type="entry name" value="MFS_trans_sf"/>
</dbReference>
<name>A0A7J6C664_9TELE</name>
<dbReference type="PANTHER" id="PTHR11360">
    <property type="entry name" value="MONOCARBOXYLATE TRANSPORTER"/>
    <property type="match status" value="1"/>
</dbReference>
<comment type="catalytic activity">
    <reaction evidence="8">
        <text>guanidinoacetate(in) = guanidinoacetate(out)</text>
        <dbReference type="Rhea" id="RHEA:73047"/>
        <dbReference type="ChEBI" id="CHEBI:57742"/>
    </reaction>
</comment>
<evidence type="ECO:0000256" key="10">
    <source>
        <dbReference type="ARBA" id="ARBA00073870"/>
    </source>
</evidence>
<keyword evidence="16" id="KW-1185">Reference proteome</keyword>
<dbReference type="FunFam" id="1.20.1250.20:FF:000128">
    <property type="entry name" value="monocarboxylate transporter 12 isoform X1"/>
    <property type="match status" value="1"/>
</dbReference>
<evidence type="ECO:0000256" key="7">
    <source>
        <dbReference type="ARBA" id="ARBA00036521"/>
    </source>
</evidence>
<dbReference type="AlphaFoldDB" id="A0A7J6C664"/>
<organism evidence="15 16">
    <name type="scientific">Onychostoma macrolepis</name>
    <dbReference type="NCBI Taxonomy" id="369639"/>
    <lineage>
        <taxon>Eukaryota</taxon>
        <taxon>Metazoa</taxon>
        <taxon>Chordata</taxon>
        <taxon>Craniata</taxon>
        <taxon>Vertebrata</taxon>
        <taxon>Euteleostomi</taxon>
        <taxon>Actinopterygii</taxon>
        <taxon>Neopterygii</taxon>
        <taxon>Teleostei</taxon>
        <taxon>Ostariophysi</taxon>
        <taxon>Cypriniformes</taxon>
        <taxon>Cyprinidae</taxon>
        <taxon>Acrossocheilinae</taxon>
        <taxon>Onychostoma</taxon>
    </lineage>
</organism>
<evidence type="ECO:0000256" key="13">
    <source>
        <dbReference type="SAM" id="Phobius"/>
    </source>
</evidence>
<evidence type="ECO:0000259" key="14">
    <source>
        <dbReference type="PROSITE" id="PS50850"/>
    </source>
</evidence>
<dbReference type="SUPFAM" id="SSF103473">
    <property type="entry name" value="MFS general substrate transporter"/>
    <property type="match status" value="1"/>
</dbReference>
<dbReference type="OrthoDB" id="410267at2759"/>
<feature type="compositionally biased region" description="Basic and acidic residues" evidence="12">
    <location>
        <begin position="28"/>
        <end position="39"/>
    </location>
</feature>
<feature type="transmembrane region" description="Helical" evidence="13">
    <location>
        <begin position="196"/>
        <end position="214"/>
    </location>
</feature>
<reference evidence="15 16" key="1">
    <citation type="submission" date="2020-04" db="EMBL/GenBank/DDBJ databases">
        <title>Chromosome-level genome assembly of a cyprinid fish Onychostoma macrolepis by integration of Nanopore Sequencing, Bionano and Hi-C technology.</title>
        <authorList>
            <person name="Wang D."/>
        </authorList>
    </citation>
    <scope>NUCLEOTIDE SEQUENCE [LARGE SCALE GENOMIC DNA]</scope>
    <source>
        <strain evidence="15">SWU-2019</strain>
        <tissue evidence="15">Muscle</tissue>
    </source>
</reference>
<feature type="transmembrane region" description="Helical" evidence="13">
    <location>
        <begin position="139"/>
        <end position="157"/>
    </location>
</feature>
<sequence>MKAREKQQVNSSQAEPERAKPAGTGQKRKQEAERSERVRERMKRGSILSSRSLEMSEKTPHSAAAPDGGWGWMIVAGCFLTTVCTRAVTRCVSIFFVEFQSYFSRDYSATAWIHSLLDCTTMLCAPLGSYIGNRLSSRIAIMIGGLLSSAGLLLSSLATSVEFLYLTLGVLTGVGFALSYTPAIAMVGSYFNERKALAYGIAMSGSGIGTFILAPTVQLLIELFSWRGALLILGGLVSHLCVCGALMRPLEGQSRRQKEMDLEGGKKVDFLNVKLADAGHNMEVSALEQRSVEVKLTDMEMRGENEHAENMKSDGKKRMESKPSDAKQTHSNVEINLRQEDSEDSETVTRSTDEWDKESKPKCSGTDISVPALVQSGDLPLDCLPTNQEDTTIPESNTNHNTLVQSKVANTNLLKESRDNVWSIIRKTVLREYSFLLIPDFLLLLVSFLFLAYGCSVPFVYLVPYSLSAGVSLQQAALLMSILGVSGIVGTITFGWIADRKCLRPYRVVSYMLAVGSEGLSCLFLPLLNGFFLLVPFSLIYGYFDGAYVALIPVVTSDTVSSTHLTSALGVVYFLHAIPYLISPPIGGWLVDQTDSYTATFFLSGVALICSAVILAAVRVIIRCTRGSSYLN</sequence>
<evidence type="ECO:0000313" key="15">
    <source>
        <dbReference type="EMBL" id="KAF4102173.1"/>
    </source>
</evidence>
<keyword evidence="5 13" id="KW-1133">Transmembrane helix</keyword>
<comment type="subcellular location">
    <subcellularLocation>
        <location evidence="1">Basolateral cell membrane</location>
        <topology evidence="1">Multi-pass membrane protein</topology>
    </subcellularLocation>
</comment>
<proteinExistence type="inferred from homology"/>
<evidence type="ECO:0000256" key="8">
    <source>
        <dbReference type="ARBA" id="ARBA00036771"/>
    </source>
</evidence>
<comment type="catalytic activity">
    <reaction evidence="7">
        <text>creatine(in) = creatine(out)</text>
        <dbReference type="Rhea" id="RHEA:73043"/>
        <dbReference type="ChEBI" id="CHEBI:57947"/>
    </reaction>
</comment>
<dbReference type="Pfam" id="PF07690">
    <property type="entry name" value="MFS_1"/>
    <property type="match status" value="1"/>
</dbReference>
<feature type="transmembrane region" description="Helical" evidence="13">
    <location>
        <begin position="226"/>
        <end position="247"/>
    </location>
</feature>
<keyword evidence="4 13" id="KW-0812">Transmembrane</keyword>
<evidence type="ECO:0000256" key="6">
    <source>
        <dbReference type="ARBA" id="ARBA00023136"/>
    </source>
</evidence>
<dbReference type="InterPro" id="IPR050327">
    <property type="entry name" value="Proton-linked_MCT"/>
</dbReference>
<feature type="transmembrane region" description="Helical" evidence="13">
    <location>
        <begin position="509"/>
        <end position="528"/>
    </location>
</feature>
<feature type="transmembrane region" description="Helical" evidence="13">
    <location>
        <begin position="441"/>
        <end position="464"/>
    </location>
</feature>
<evidence type="ECO:0000256" key="5">
    <source>
        <dbReference type="ARBA" id="ARBA00022989"/>
    </source>
</evidence>
<comment type="function">
    <text evidence="9">Functions as a transporter for creatine and as well for its precursor guanidinoacetate. Transport of creatine and GAA is independent of resting membrane potential and extracellular Na(+), Cl(-), or pH. Contributes to the process of creatine biosynthesis and distribution.</text>
</comment>
<evidence type="ECO:0000256" key="4">
    <source>
        <dbReference type="ARBA" id="ARBA00022692"/>
    </source>
</evidence>
<feature type="region of interest" description="Disordered" evidence="12">
    <location>
        <begin position="300"/>
        <end position="367"/>
    </location>
</feature>
<evidence type="ECO:0000256" key="9">
    <source>
        <dbReference type="ARBA" id="ARBA00037605"/>
    </source>
</evidence>
<comment type="similarity">
    <text evidence="2">Belongs to the major facilitator superfamily. Monocarboxylate porter (TC 2.A.1.13) family.</text>
</comment>
<feature type="domain" description="Major facilitator superfamily (MFS) profile" evidence="14">
    <location>
        <begin position="70"/>
        <end position="623"/>
    </location>
</feature>
<evidence type="ECO:0000256" key="12">
    <source>
        <dbReference type="SAM" id="MobiDB-lite"/>
    </source>
</evidence>
<dbReference type="GO" id="GO:0016323">
    <property type="term" value="C:basolateral plasma membrane"/>
    <property type="evidence" value="ECO:0007669"/>
    <property type="project" value="UniProtKB-SubCell"/>
</dbReference>
<comment type="caution">
    <text evidence="15">The sequence shown here is derived from an EMBL/GenBank/DDBJ whole genome shotgun (WGS) entry which is preliminary data.</text>
</comment>
<feature type="compositionally biased region" description="Basic and acidic residues" evidence="12">
    <location>
        <begin position="300"/>
        <end position="328"/>
    </location>
</feature>
<evidence type="ECO:0000313" key="16">
    <source>
        <dbReference type="Proteomes" id="UP000579812"/>
    </source>
</evidence>
<evidence type="ECO:0000256" key="2">
    <source>
        <dbReference type="ARBA" id="ARBA00006727"/>
    </source>
</evidence>
<feature type="transmembrane region" description="Helical" evidence="13">
    <location>
        <begin position="568"/>
        <end position="591"/>
    </location>
</feature>
<keyword evidence="3" id="KW-1003">Cell membrane</keyword>
<dbReference type="Proteomes" id="UP000579812">
    <property type="component" value="Unassembled WGS sequence"/>
</dbReference>
<evidence type="ECO:0000256" key="3">
    <source>
        <dbReference type="ARBA" id="ARBA00022475"/>
    </source>
</evidence>
<dbReference type="InterPro" id="IPR011701">
    <property type="entry name" value="MFS"/>
</dbReference>
<dbReference type="InterPro" id="IPR020846">
    <property type="entry name" value="MFS_dom"/>
</dbReference>
<dbReference type="PANTHER" id="PTHR11360:SF318">
    <property type="entry name" value="MONOCARBOXYLATE TRANSPORTER 12"/>
    <property type="match status" value="1"/>
</dbReference>
<dbReference type="GO" id="GO:0015881">
    <property type="term" value="P:creatine transmembrane transport"/>
    <property type="evidence" value="ECO:0007669"/>
    <property type="project" value="TreeGrafter"/>
</dbReference>